<dbReference type="SUPFAM" id="SSF52540">
    <property type="entry name" value="P-loop containing nucleoside triphosphate hydrolases"/>
    <property type="match status" value="1"/>
</dbReference>
<evidence type="ECO:0000256" key="6">
    <source>
        <dbReference type="PROSITE-ProRule" id="PRU00703"/>
    </source>
</evidence>
<proteinExistence type="inferred from homology"/>
<dbReference type="GO" id="GO:0006865">
    <property type="term" value="P:amino acid transport"/>
    <property type="evidence" value="ECO:0007669"/>
    <property type="project" value="UniProtKB-KW"/>
</dbReference>
<dbReference type="InterPro" id="IPR000644">
    <property type="entry name" value="CBS_dom"/>
</dbReference>
<dbReference type="InterPro" id="IPR051921">
    <property type="entry name" value="ABC_osmolyte_uptake_ATP-bind"/>
</dbReference>
<dbReference type="InterPro" id="IPR046342">
    <property type="entry name" value="CBS_dom_sf"/>
</dbReference>
<feature type="domain" description="CBS" evidence="8">
    <location>
        <begin position="349"/>
        <end position="404"/>
    </location>
</feature>
<dbReference type="InterPro" id="IPR005892">
    <property type="entry name" value="Gly-betaine_transp_ATP-bd"/>
</dbReference>
<keyword evidence="4 9" id="KW-0067">ATP-binding</keyword>
<sequence>MDIIENSRKVKLKVEDLTIIFGKHKEKAQELLDQGFSKKEILEKTGCTVGINKANFEIYEGEFFVIMGLSGSGKSTLLRCLNRLNEPTSGKVYINDDNITVKNNKDLLEVRRTEMSMVFQKFGLLPHHTVLSNAAFGLEIRGEDKKSREEKAQKALDIVGLNGFENQFPSQLSGGMQQRVGLARALANDPEVLLMDEAFSALDPLIKSEMQDQMLELQATLQKTIVFITHDLDEAIKIGDRIVIMKDGVIEQMGTAEDILTNPASDYVKAFVEKVDRKTIITAKSLMFDKPTVVRFRKDGPEGALRKMRATGFDTLPVVDFQNKFLGFVTLNEVVHIAKKKEPTVESVINSNVPSVYKDATVEEMLPLISGSKSSIAVVDENNKFLGLVTQLSLIIEATKFNEEEIIELKEIANNQ</sequence>
<evidence type="ECO:0000313" key="9">
    <source>
        <dbReference type="EMBL" id="KFF12832.1"/>
    </source>
</evidence>
<accession>A0A086A818</accession>
<evidence type="ECO:0000313" key="10">
    <source>
        <dbReference type="Proteomes" id="UP000028705"/>
    </source>
</evidence>
<dbReference type="InterPro" id="IPR017871">
    <property type="entry name" value="ABC_transporter-like_CS"/>
</dbReference>
<evidence type="ECO:0000256" key="2">
    <source>
        <dbReference type="ARBA" id="ARBA00022448"/>
    </source>
</evidence>
<dbReference type="InterPro" id="IPR027417">
    <property type="entry name" value="P-loop_NTPase"/>
</dbReference>
<dbReference type="SMART" id="SM00382">
    <property type="entry name" value="AAA"/>
    <property type="match status" value="1"/>
</dbReference>
<feature type="domain" description="CBS" evidence="8">
    <location>
        <begin position="287"/>
        <end position="344"/>
    </location>
</feature>
<dbReference type="GO" id="GO:0006970">
    <property type="term" value="P:response to osmotic stress"/>
    <property type="evidence" value="ECO:0007669"/>
    <property type="project" value="UniProtKB-ARBA"/>
</dbReference>
<dbReference type="Gene3D" id="3.40.50.300">
    <property type="entry name" value="P-loop containing nucleotide triphosphate hydrolases"/>
    <property type="match status" value="1"/>
</dbReference>
<organism evidence="9 10">
    <name type="scientific">Chryseobacterium soli</name>
    <dbReference type="NCBI Taxonomy" id="445961"/>
    <lineage>
        <taxon>Bacteria</taxon>
        <taxon>Pseudomonadati</taxon>
        <taxon>Bacteroidota</taxon>
        <taxon>Flavobacteriia</taxon>
        <taxon>Flavobacteriales</taxon>
        <taxon>Weeksellaceae</taxon>
        <taxon>Chryseobacterium group</taxon>
        <taxon>Chryseobacterium</taxon>
    </lineage>
</organism>
<evidence type="ECO:0000256" key="4">
    <source>
        <dbReference type="ARBA" id="ARBA00022840"/>
    </source>
</evidence>
<protein>
    <submittedName>
        <fullName evidence="9">ABC transporter ATP-binding protein</fullName>
    </submittedName>
</protein>
<keyword evidence="6" id="KW-0129">CBS domain</keyword>
<dbReference type="Pfam" id="PF00571">
    <property type="entry name" value="CBS"/>
    <property type="match status" value="2"/>
</dbReference>
<dbReference type="PANTHER" id="PTHR43869">
    <property type="entry name" value="GLYCINE BETAINE/PROLINE BETAINE TRANSPORT SYSTEM ATP-BINDING PROTEIN PROV"/>
    <property type="match status" value="1"/>
</dbReference>
<dbReference type="PROSITE" id="PS00211">
    <property type="entry name" value="ABC_TRANSPORTER_1"/>
    <property type="match status" value="1"/>
</dbReference>
<dbReference type="Pfam" id="PF00005">
    <property type="entry name" value="ABC_tran"/>
    <property type="match status" value="1"/>
</dbReference>
<gene>
    <name evidence="9" type="ORF">IW15_08575</name>
</gene>
<name>A0A086A818_9FLAO</name>
<feature type="domain" description="ABC transporter" evidence="7">
    <location>
        <begin position="36"/>
        <end position="272"/>
    </location>
</feature>
<dbReference type="SUPFAM" id="SSF54631">
    <property type="entry name" value="CBS-domain pair"/>
    <property type="match status" value="1"/>
</dbReference>
<evidence type="ECO:0000256" key="1">
    <source>
        <dbReference type="ARBA" id="ARBA00005417"/>
    </source>
</evidence>
<comment type="caution">
    <text evidence="9">The sequence shown here is derived from an EMBL/GenBank/DDBJ whole genome shotgun (WGS) entry which is preliminary data.</text>
</comment>
<evidence type="ECO:0000259" key="7">
    <source>
        <dbReference type="PROSITE" id="PS50893"/>
    </source>
</evidence>
<dbReference type="GO" id="GO:0016020">
    <property type="term" value="C:membrane"/>
    <property type="evidence" value="ECO:0007669"/>
    <property type="project" value="InterPro"/>
</dbReference>
<dbReference type="PROSITE" id="PS51371">
    <property type="entry name" value="CBS"/>
    <property type="match status" value="2"/>
</dbReference>
<dbReference type="Proteomes" id="UP000028705">
    <property type="component" value="Unassembled WGS sequence"/>
</dbReference>
<dbReference type="InterPro" id="IPR003439">
    <property type="entry name" value="ABC_transporter-like_ATP-bd"/>
</dbReference>
<dbReference type="GO" id="GO:0031460">
    <property type="term" value="P:glycine betaine transport"/>
    <property type="evidence" value="ECO:0007669"/>
    <property type="project" value="InterPro"/>
</dbReference>
<dbReference type="eggNOG" id="COG4175">
    <property type="taxonomic scope" value="Bacteria"/>
</dbReference>
<dbReference type="FunFam" id="3.40.50.300:FF:000201">
    <property type="entry name" value="Glycine betaine/L-proline ABC transporter ATP-binding protein"/>
    <property type="match status" value="1"/>
</dbReference>
<reference evidence="9 10" key="1">
    <citation type="submission" date="2014-07" db="EMBL/GenBank/DDBJ databases">
        <title>Genome of Chryseobacterium soli DSM 19298.</title>
        <authorList>
            <person name="Stropko S.J."/>
            <person name="Pipes S.E."/>
            <person name="Newman J."/>
        </authorList>
    </citation>
    <scope>NUCLEOTIDE SEQUENCE [LARGE SCALE GENOMIC DNA]</scope>
    <source>
        <strain evidence="9 10">DSM 19298</strain>
    </source>
</reference>
<keyword evidence="10" id="KW-1185">Reference proteome</keyword>
<dbReference type="OrthoDB" id="9782239at2"/>
<keyword evidence="2" id="KW-0813">Transport</keyword>
<evidence type="ECO:0000256" key="3">
    <source>
        <dbReference type="ARBA" id="ARBA00022741"/>
    </source>
</evidence>
<dbReference type="CDD" id="cd03294">
    <property type="entry name" value="ABC_Pro_Gly_Betaine"/>
    <property type="match status" value="1"/>
</dbReference>
<dbReference type="GO" id="GO:0005524">
    <property type="term" value="F:ATP binding"/>
    <property type="evidence" value="ECO:0007669"/>
    <property type="project" value="UniProtKB-KW"/>
</dbReference>
<dbReference type="SMART" id="SM00116">
    <property type="entry name" value="CBS"/>
    <property type="match status" value="2"/>
</dbReference>
<dbReference type="AlphaFoldDB" id="A0A086A818"/>
<dbReference type="EMBL" id="JPRH01000003">
    <property type="protein sequence ID" value="KFF12832.1"/>
    <property type="molecule type" value="Genomic_DNA"/>
</dbReference>
<dbReference type="RefSeq" id="WP_034710552.1">
    <property type="nucleotide sequence ID" value="NZ_JPRH01000003.1"/>
</dbReference>
<dbReference type="PROSITE" id="PS50893">
    <property type="entry name" value="ABC_TRANSPORTER_2"/>
    <property type="match status" value="1"/>
</dbReference>
<dbReference type="Gene3D" id="3.10.580.10">
    <property type="entry name" value="CBS-domain"/>
    <property type="match status" value="1"/>
</dbReference>
<evidence type="ECO:0000256" key="5">
    <source>
        <dbReference type="ARBA" id="ARBA00022970"/>
    </source>
</evidence>
<keyword evidence="5" id="KW-0029">Amino-acid transport</keyword>
<dbReference type="GO" id="GO:0016887">
    <property type="term" value="F:ATP hydrolysis activity"/>
    <property type="evidence" value="ECO:0007669"/>
    <property type="project" value="InterPro"/>
</dbReference>
<dbReference type="PANTHER" id="PTHR43869:SF1">
    <property type="entry name" value="GLYCINE BETAINE_PROLINE BETAINE TRANSPORT SYSTEM ATP-BINDING PROTEIN PROV"/>
    <property type="match status" value="1"/>
</dbReference>
<dbReference type="NCBIfam" id="TIGR01186">
    <property type="entry name" value="proV"/>
    <property type="match status" value="1"/>
</dbReference>
<comment type="similarity">
    <text evidence="1">Belongs to the ABC transporter superfamily.</text>
</comment>
<keyword evidence="3" id="KW-0547">Nucleotide-binding</keyword>
<dbReference type="InterPro" id="IPR003593">
    <property type="entry name" value="AAA+_ATPase"/>
</dbReference>
<evidence type="ECO:0000259" key="8">
    <source>
        <dbReference type="PROSITE" id="PS51371"/>
    </source>
</evidence>
<dbReference type="STRING" id="445961.IW15_08575"/>